<name>A0A1G9YKP2_9ACTO</name>
<dbReference type="InterPro" id="IPR026891">
    <property type="entry name" value="Fn3-like"/>
</dbReference>
<dbReference type="InterPro" id="IPR036962">
    <property type="entry name" value="Glyco_hydro_3_N_sf"/>
</dbReference>
<dbReference type="Pfam" id="PF01915">
    <property type="entry name" value="Glyco_hydro_3_C"/>
    <property type="match status" value="1"/>
</dbReference>
<dbReference type="EMBL" id="FNHU01000013">
    <property type="protein sequence ID" value="SDN09076.1"/>
    <property type="molecule type" value="Genomic_DNA"/>
</dbReference>
<dbReference type="PRINTS" id="PR00133">
    <property type="entry name" value="GLHYDRLASE3"/>
</dbReference>
<dbReference type="InterPro" id="IPR013783">
    <property type="entry name" value="Ig-like_fold"/>
</dbReference>
<dbReference type="FunFam" id="2.60.40.10:FF:000495">
    <property type="entry name" value="Periplasmic beta-glucosidase"/>
    <property type="match status" value="1"/>
</dbReference>
<dbReference type="InterPro" id="IPR050288">
    <property type="entry name" value="Cellulose_deg_GH3"/>
</dbReference>
<evidence type="ECO:0000256" key="2">
    <source>
        <dbReference type="ARBA" id="ARBA00022801"/>
    </source>
</evidence>
<comment type="function">
    <text evidence="4">Catalyzes the hydrolysis of a non-reducing terminal alpha-L-arabinopyranosidic linkage in ginsenoside Rb2 (alpha-L-arabinopyranosyl-(1-&gt;6)-alpha-D-glucopyranosyl) to release alpha-D-glucopyranosyl (Rd). It is not able to hydrolyze alpha-L-arabinofuranosyl-(1-&gt;6)-alpha-D-glucopyranosyl (Rc).</text>
</comment>
<reference evidence="9 10" key="1">
    <citation type="submission" date="2016-10" db="EMBL/GenBank/DDBJ databases">
        <authorList>
            <person name="de Groot N.N."/>
        </authorList>
    </citation>
    <scope>NUCLEOTIDE SEQUENCE [LARGE SCALE GENOMIC DNA]</scope>
    <source>
        <strain evidence="9 10">KPR-7B</strain>
    </source>
</reference>
<evidence type="ECO:0000256" key="1">
    <source>
        <dbReference type="ARBA" id="ARBA00005336"/>
    </source>
</evidence>
<protein>
    <recommendedName>
        <fullName evidence="5">Exo-alpha-(1-&gt;6)-L-arabinopyranosidase</fullName>
    </recommendedName>
</protein>
<evidence type="ECO:0000256" key="3">
    <source>
        <dbReference type="ARBA" id="ARBA00023277"/>
    </source>
</evidence>
<accession>A0A1G9YKP2</accession>
<dbReference type="Pfam" id="PF00933">
    <property type="entry name" value="Glyco_hydro_3"/>
    <property type="match status" value="1"/>
</dbReference>
<keyword evidence="2 6" id="KW-0378">Hydrolase</keyword>
<dbReference type="SUPFAM" id="SSF52279">
    <property type="entry name" value="Beta-D-glucan exohydrolase, C-terminal domain"/>
    <property type="match status" value="1"/>
</dbReference>
<dbReference type="InterPro" id="IPR002772">
    <property type="entry name" value="Glyco_hydro_3_C"/>
</dbReference>
<dbReference type="PANTHER" id="PTHR42715:SF10">
    <property type="entry name" value="BETA-GLUCOSIDASE"/>
    <property type="match status" value="1"/>
</dbReference>
<dbReference type="GO" id="GO:0005975">
    <property type="term" value="P:carbohydrate metabolic process"/>
    <property type="evidence" value="ECO:0007669"/>
    <property type="project" value="InterPro"/>
</dbReference>
<evidence type="ECO:0000256" key="7">
    <source>
        <dbReference type="SAM" id="MobiDB-lite"/>
    </source>
</evidence>
<evidence type="ECO:0000256" key="4">
    <source>
        <dbReference type="ARBA" id="ARBA00058905"/>
    </source>
</evidence>
<organism evidence="9 10">
    <name type="scientific">Actinomyces ruminicola</name>
    <dbReference type="NCBI Taxonomy" id="332524"/>
    <lineage>
        <taxon>Bacteria</taxon>
        <taxon>Bacillati</taxon>
        <taxon>Actinomycetota</taxon>
        <taxon>Actinomycetes</taxon>
        <taxon>Actinomycetales</taxon>
        <taxon>Actinomycetaceae</taxon>
        <taxon>Actinomyces</taxon>
    </lineage>
</organism>
<evidence type="ECO:0000259" key="8">
    <source>
        <dbReference type="SMART" id="SM01217"/>
    </source>
</evidence>
<dbReference type="RefSeq" id="WP_218123056.1">
    <property type="nucleotide sequence ID" value="NZ_FNHU01000013.1"/>
</dbReference>
<dbReference type="GO" id="GO:0008422">
    <property type="term" value="F:beta-glucosidase activity"/>
    <property type="evidence" value="ECO:0007669"/>
    <property type="project" value="UniProtKB-ARBA"/>
</dbReference>
<comment type="similarity">
    <text evidence="1 6">Belongs to the glycosyl hydrolase 3 family.</text>
</comment>
<evidence type="ECO:0000313" key="9">
    <source>
        <dbReference type="EMBL" id="SDN09076.1"/>
    </source>
</evidence>
<dbReference type="Proteomes" id="UP000199671">
    <property type="component" value="Unassembled WGS sequence"/>
</dbReference>
<dbReference type="Gene3D" id="3.20.20.300">
    <property type="entry name" value="Glycoside hydrolase, family 3, N-terminal domain"/>
    <property type="match status" value="1"/>
</dbReference>
<dbReference type="Pfam" id="PF14310">
    <property type="entry name" value="Fn3-like"/>
    <property type="match status" value="1"/>
</dbReference>
<dbReference type="InterPro" id="IPR019800">
    <property type="entry name" value="Glyco_hydro_3_AS"/>
</dbReference>
<proteinExistence type="inferred from homology"/>
<dbReference type="InterPro" id="IPR001764">
    <property type="entry name" value="Glyco_hydro_3_N"/>
</dbReference>
<dbReference type="PANTHER" id="PTHR42715">
    <property type="entry name" value="BETA-GLUCOSIDASE"/>
    <property type="match status" value="1"/>
</dbReference>
<dbReference type="AlphaFoldDB" id="A0A1G9YKP2"/>
<keyword evidence="3" id="KW-0119">Carbohydrate metabolism</keyword>
<feature type="region of interest" description="Disordered" evidence="7">
    <location>
        <begin position="35"/>
        <end position="64"/>
    </location>
</feature>
<sequence length="788" mass="82815">MNTWNDPSLPVGRRVDALLAAMSREEKIHQLASFWERDEEADVPAPEPAGTGEHDGDADASDPAHQVAPMEDAFKVGRQGWEESTDGGLGHLTRVYGTDPIGVAEGAAKLERLQRDVVSRNAFGIPAIAHEECLTGFTALGATVYPAAIAWGATWRPALVERMAGCIGADLHAVGVHQGLAPLLDVVRDYRWGRVEETCGEDPYLVGTLGTAYVRGLQAQGVHATLKHFVAYPASKAGRNHAPVSMGVRELEDVMLPPFEMAVREGGVAGVMNSYSDIDGEPVAASRRLLTEVLRERWGFAGTVVSDYWSVRFLEAMHHVAGDYAHAAALAMRAGLDVELPETTCYSHLGAALDAGLLTEAELDTAAGRVLTQKAELGLLDADWEPTSGVDPQRDLDSPGNRAVARAMAEESVVLLKNDGVLPLAPGARLAVSGPVWEDVRSFLGCYSFPNHVLSRDGGRTTGLEIRDLPEALRAAHPGDATFHQGVGFIDGRAEDFEAAAAAAAAAEVAVVTLGDIAGLFGGGTSGEGCDVVDLGLPGRQGELLEAVLATGTPTVLVLVTGRPYALGEYADRCAAIVQAFMPGVEGADAIAGVLTGAVNPSGHLPVAIPNGRGGQPGTYLAAPLAWHADGISNLDPTPLYPFGHGLSYSTFILTDPAVSAAQMDADGQVEYAVTVTNTSDRAGAEVVQLYLSDPVAEVVRPLKSLIGFAKVDLEAGESKRVTFTVHADRTSFTGVDHRRIVEPGQILLAAGTSSEDRLAPLAVEITGRRRVVGEGRVLTTPVAVTPS</sequence>
<keyword evidence="6" id="KW-0326">Glycosidase</keyword>
<dbReference type="Gene3D" id="3.40.50.1700">
    <property type="entry name" value="Glycoside hydrolase family 3 C-terminal domain"/>
    <property type="match status" value="1"/>
</dbReference>
<dbReference type="Gene3D" id="2.60.40.10">
    <property type="entry name" value="Immunoglobulins"/>
    <property type="match status" value="1"/>
</dbReference>
<dbReference type="SUPFAM" id="SSF51445">
    <property type="entry name" value="(Trans)glycosidases"/>
    <property type="match status" value="1"/>
</dbReference>
<evidence type="ECO:0000256" key="6">
    <source>
        <dbReference type="RuleBase" id="RU361161"/>
    </source>
</evidence>
<gene>
    <name evidence="9" type="ORF">SAMN04487766_11320</name>
</gene>
<dbReference type="PROSITE" id="PS00775">
    <property type="entry name" value="GLYCOSYL_HYDROL_F3"/>
    <property type="match status" value="1"/>
</dbReference>
<dbReference type="InterPro" id="IPR017853">
    <property type="entry name" value="GH"/>
</dbReference>
<dbReference type="InterPro" id="IPR036881">
    <property type="entry name" value="Glyco_hydro_3_C_sf"/>
</dbReference>
<dbReference type="SMART" id="SM01217">
    <property type="entry name" value="Fn3_like"/>
    <property type="match status" value="1"/>
</dbReference>
<evidence type="ECO:0000313" key="10">
    <source>
        <dbReference type="Proteomes" id="UP000199671"/>
    </source>
</evidence>
<feature type="domain" description="Fibronectin type III-like" evidence="8">
    <location>
        <begin position="686"/>
        <end position="755"/>
    </location>
</feature>
<evidence type="ECO:0000256" key="5">
    <source>
        <dbReference type="ARBA" id="ARBA00074219"/>
    </source>
</evidence>